<dbReference type="InterPro" id="IPR018149">
    <property type="entry name" value="Lys-tRNA-synth_II_C"/>
</dbReference>
<dbReference type="GO" id="GO:0004824">
    <property type="term" value="F:lysine-tRNA ligase activity"/>
    <property type="evidence" value="ECO:0007669"/>
    <property type="project" value="UniProtKB-UniRule"/>
</dbReference>
<dbReference type="InterPro" id="IPR012340">
    <property type="entry name" value="NA-bd_OB-fold"/>
</dbReference>
<evidence type="ECO:0000256" key="5">
    <source>
        <dbReference type="ARBA" id="ARBA00023146"/>
    </source>
</evidence>
<dbReference type="InterPro" id="IPR002313">
    <property type="entry name" value="Lys-tRNA-ligase_II"/>
</dbReference>
<reference evidence="11 12" key="2">
    <citation type="journal article" date="2010" name="Proc. Natl. Acad. Sci. U.S.A.">
        <title>Enigmatic, ultrasmall, uncultivated Archaea.</title>
        <authorList>
            <person name="Baker B.J."/>
            <person name="Comolli L.R."/>
            <person name="Dick G.J."/>
            <person name="Hauser L.J."/>
            <person name="Hyatt D."/>
            <person name="Dill B.D."/>
            <person name="Land M.L."/>
            <person name="Verberkmoes N.C."/>
            <person name="Hettich R.L."/>
            <person name="Banfield J.F."/>
        </authorList>
    </citation>
    <scope>NUCLEOTIDE SEQUENCE [LARGE SCALE GENOMIC DNA]</scope>
    <source>
        <strain evidence="11">ARMAN-2</strain>
    </source>
</reference>
<evidence type="ECO:0000256" key="9">
    <source>
        <dbReference type="SAM" id="MobiDB-lite"/>
    </source>
</evidence>
<dbReference type="CDD" id="cd00775">
    <property type="entry name" value="LysRS_core"/>
    <property type="match status" value="1"/>
</dbReference>
<dbReference type="InterPro" id="IPR045864">
    <property type="entry name" value="aa-tRNA-synth_II/BPL/LPL"/>
</dbReference>
<evidence type="ECO:0000313" key="11">
    <source>
        <dbReference type="EMBL" id="EET90219.1"/>
    </source>
</evidence>
<feature type="compositionally biased region" description="Basic and acidic residues" evidence="9">
    <location>
        <begin position="414"/>
        <end position="426"/>
    </location>
</feature>
<accession>C7DHW7</accession>
<sequence length="485" mass="55316">MAEQFKADKLAKLQALGIDPYPYEFDQRNHAAEITSAFEEFNGKAVSAAGRIVGMRHMGKLYFMDLLDQTGKIQVLASASDLDEMSLKIVDLLDTGDIIGVHGTVTKTKRGEISIGASEVVMLSKSLKSMPEKFHGLNDVEIRYRKRYLDLIANPEVRNFFITRAKILKYMRDFLDSRGYTEFETPVLQPAYGGANATPFVTHYNAIDSDVYLRISDELYLKRLIIGGFEKVYEVSKDFRNEDMDSTHNPEFTQIEAYEAYKDYNDYMEMTEELLGGMVKHIFGSHKIEHRGRELDFTPPFKKLYWVEELKKRSGIDVSRITDSESKEISQKEKLDIPIKNAYHVADALFDKYIKPELFNPTFVVDFPAYMCPLTKDKRGNKLLSERFELYIAGVEVANCYSELTDPIEQKAKFEEQESERKHGDTEAPPSDADFIDAIEYGMPPTAGIGISIDRPAAILTNNISIKEIIPFPAERPLPKHDKKK</sequence>
<dbReference type="InterPro" id="IPR006195">
    <property type="entry name" value="aa-tRNA-synth_II"/>
</dbReference>
<evidence type="ECO:0000256" key="7">
    <source>
        <dbReference type="HAMAP-Rule" id="MF_00252"/>
    </source>
</evidence>
<feature type="binding site" evidence="7">
    <location>
        <position position="396"/>
    </location>
    <ligand>
        <name>Mg(2+)</name>
        <dbReference type="ChEBI" id="CHEBI:18420"/>
        <label>1</label>
    </ligand>
</feature>
<feature type="domain" description="Aminoacyl-transfer RNA synthetases class-II family profile" evidence="10">
    <location>
        <begin position="164"/>
        <end position="471"/>
    </location>
</feature>
<gene>
    <name evidence="7" type="primary">lysS</name>
    <name evidence="11" type="ORF">UNLARM2_0657</name>
</gene>
<dbReference type="PANTHER" id="PTHR42918">
    <property type="entry name" value="LYSYL-TRNA SYNTHETASE"/>
    <property type="match status" value="1"/>
</dbReference>
<dbReference type="EMBL" id="GG697240">
    <property type="protein sequence ID" value="EET90219.1"/>
    <property type="molecule type" value="Genomic_DNA"/>
</dbReference>
<evidence type="ECO:0000256" key="4">
    <source>
        <dbReference type="ARBA" id="ARBA00022840"/>
    </source>
</evidence>
<keyword evidence="1 7" id="KW-0436">Ligase</keyword>
<dbReference type="InterPro" id="IPR044136">
    <property type="entry name" value="Lys-tRNA-ligase_II_N"/>
</dbReference>
<dbReference type="PANTHER" id="PTHR42918:SF15">
    <property type="entry name" value="LYSINE--TRNA LIGASE, CHLOROPLASTIC_MITOCHONDRIAL"/>
    <property type="match status" value="1"/>
</dbReference>
<protein>
    <recommendedName>
        <fullName evidence="7">Lysine--tRNA ligase</fullName>
        <ecNumber evidence="7">6.1.1.6</ecNumber>
    </recommendedName>
    <alternativeName>
        <fullName evidence="7">Lysyl-tRNA synthetase</fullName>
        <shortName evidence="7">LysRS</shortName>
    </alternativeName>
</protein>
<reference evidence="11 12" key="1">
    <citation type="journal article" date="2009" name="Genome Biol.">
        <title>Community-wide analysis of microbial genome sequence signatures.</title>
        <authorList>
            <person name="Dick G.J."/>
            <person name="Andersson A.F."/>
            <person name="Baker B.J."/>
            <person name="Simmons S.L."/>
            <person name="Thomas B.C."/>
            <person name="Yelton A.P."/>
            <person name="Banfield J.F."/>
        </authorList>
    </citation>
    <scope>NUCLEOTIDE SEQUENCE [LARGE SCALE GENOMIC DNA]</scope>
    <source>
        <strain evidence="11">ARMAN-2</strain>
    </source>
</reference>
<dbReference type="AlphaFoldDB" id="C7DHW7"/>
<comment type="subcellular location">
    <subcellularLocation>
        <location evidence="7">Cytoplasm</location>
    </subcellularLocation>
</comment>
<feature type="binding site" evidence="7">
    <location>
        <position position="389"/>
    </location>
    <ligand>
        <name>Mg(2+)</name>
        <dbReference type="ChEBI" id="CHEBI:18420"/>
        <label>1</label>
    </ligand>
</feature>
<dbReference type="Pfam" id="PF01336">
    <property type="entry name" value="tRNA_anti-codon"/>
    <property type="match status" value="1"/>
</dbReference>
<keyword evidence="4 7" id="KW-0067">ATP-binding</keyword>
<dbReference type="SUPFAM" id="SSF55681">
    <property type="entry name" value="Class II aaRS and biotin synthetases"/>
    <property type="match status" value="1"/>
</dbReference>
<evidence type="ECO:0000256" key="2">
    <source>
        <dbReference type="ARBA" id="ARBA00022723"/>
    </source>
</evidence>
<dbReference type="EC" id="6.1.1.6" evidence="7"/>
<dbReference type="Proteomes" id="UP000332487">
    <property type="component" value="Unassembled WGS sequence"/>
</dbReference>
<dbReference type="NCBIfam" id="TIGR00499">
    <property type="entry name" value="lysS_bact"/>
    <property type="match status" value="1"/>
</dbReference>
<keyword evidence="7 8" id="KW-0460">Magnesium</keyword>
<keyword evidence="2 7" id="KW-0479">Metal-binding</keyword>
<dbReference type="GO" id="GO:0005524">
    <property type="term" value="F:ATP binding"/>
    <property type="evidence" value="ECO:0007669"/>
    <property type="project" value="UniProtKB-UniRule"/>
</dbReference>
<organism evidence="11 12">
    <name type="scientific">Candidatus Micrarchaeum acidiphilum ARMAN-2</name>
    <dbReference type="NCBI Taxonomy" id="425595"/>
    <lineage>
        <taxon>Archaea</taxon>
        <taxon>Candidatus Micrarchaeota</taxon>
        <taxon>Candidatus Micrarchaeia</taxon>
        <taxon>Candidatus Micrarchaeales</taxon>
        <taxon>Candidatus Micrarchaeaceae</taxon>
        <taxon>Candidatus Micrarchaeum</taxon>
    </lineage>
</organism>
<evidence type="ECO:0000313" key="12">
    <source>
        <dbReference type="Proteomes" id="UP000332487"/>
    </source>
</evidence>
<keyword evidence="12" id="KW-1185">Reference proteome</keyword>
<dbReference type="Gene3D" id="3.30.930.10">
    <property type="entry name" value="Bira Bifunctional Protein, Domain 2"/>
    <property type="match status" value="1"/>
</dbReference>
<evidence type="ECO:0000259" key="10">
    <source>
        <dbReference type="PROSITE" id="PS50862"/>
    </source>
</evidence>
<feature type="region of interest" description="Disordered" evidence="9">
    <location>
        <begin position="414"/>
        <end position="433"/>
    </location>
</feature>
<evidence type="ECO:0000256" key="6">
    <source>
        <dbReference type="ARBA" id="ARBA00048573"/>
    </source>
</evidence>
<comment type="subunit">
    <text evidence="7">Homodimer.</text>
</comment>
<dbReference type="HAMAP" id="MF_00252">
    <property type="entry name" value="Lys_tRNA_synth_class2"/>
    <property type="match status" value="1"/>
</dbReference>
<dbReference type="InterPro" id="IPR004365">
    <property type="entry name" value="NA-bd_OB_tRNA"/>
</dbReference>
<dbReference type="InterPro" id="IPR004364">
    <property type="entry name" value="Aa-tRNA-synt_II"/>
</dbReference>
<dbReference type="GO" id="GO:0000287">
    <property type="term" value="F:magnesium ion binding"/>
    <property type="evidence" value="ECO:0007669"/>
    <property type="project" value="UniProtKB-UniRule"/>
</dbReference>
<dbReference type="GO" id="GO:0006430">
    <property type="term" value="P:lysyl-tRNA aminoacylation"/>
    <property type="evidence" value="ECO:0007669"/>
    <property type="project" value="UniProtKB-UniRule"/>
</dbReference>
<keyword evidence="3 7" id="KW-0547">Nucleotide-binding</keyword>
<keyword evidence="7" id="KW-0963">Cytoplasm</keyword>
<keyword evidence="5 7" id="KW-0030">Aminoacyl-tRNA synthetase</keyword>
<dbReference type="PRINTS" id="PR00982">
    <property type="entry name" value="TRNASYNTHLYS"/>
</dbReference>
<evidence type="ECO:0000256" key="8">
    <source>
        <dbReference type="RuleBase" id="RU000336"/>
    </source>
</evidence>
<dbReference type="GO" id="GO:0000049">
    <property type="term" value="F:tRNA binding"/>
    <property type="evidence" value="ECO:0007669"/>
    <property type="project" value="TreeGrafter"/>
</dbReference>
<dbReference type="CDD" id="cd04322">
    <property type="entry name" value="LysRS_N"/>
    <property type="match status" value="1"/>
</dbReference>
<dbReference type="GO" id="GO:0005829">
    <property type="term" value="C:cytosol"/>
    <property type="evidence" value="ECO:0007669"/>
    <property type="project" value="TreeGrafter"/>
</dbReference>
<feature type="binding site" evidence="7">
    <location>
        <position position="396"/>
    </location>
    <ligand>
        <name>Mg(2+)</name>
        <dbReference type="ChEBI" id="CHEBI:18420"/>
        <label>2</label>
    </ligand>
</feature>
<dbReference type="SUPFAM" id="SSF50249">
    <property type="entry name" value="Nucleic acid-binding proteins"/>
    <property type="match status" value="1"/>
</dbReference>
<dbReference type="PROSITE" id="PS50862">
    <property type="entry name" value="AA_TRNA_LIGASE_II"/>
    <property type="match status" value="1"/>
</dbReference>
<dbReference type="Pfam" id="PF00152">
    <property type="entry name" value="tRNA-synt_2"/>
    <property type="match status" value="1"/>
</dbReference>
<comment type="catalytic activity">
    <reaction evidence="6 7 8">
        <text>tRNA(Lys) + L-lysine + ATP = L-lysyl-tRNA(Lys) + AMP + diphosphate</text>
        <dbReference type="Rhea" id="RHEA:20792"/>
        <dbReference type="Rhea" id="RHEA-COMP:9696"/>
        <dbReference type="Rhea" id="RHEA-COMP:9697"/>
        <dbReference type="ChEBI" id="CHEBI:30616"/>
        <dbReference type="ChEBI" id="CHEBI:32551"/>
        <dbReference type="ChEBI" id="CHEBI:33019"/>
        <dbReference type="ChEBI" id="CHEBI:78442"/>
        <dbReference type="ChEBI" id="CHEBI:78529"/>
        <dbReference type="ChEBI" id="CHEBI:456215"/>
        <dbReference type="EC" id="6.1.1.6"/>
    </reaction>
</comment>
<comment type="cofactor">
    <cofactor evidence="7 8">
        <name>Mg(2+)</name>
        <dbReference type="ChEBI" id="CHEBI:18420"/>
    </cofactor>
    <text evidence="7 8">Binds 3 Mg(2+) ions per subunit.</text>
</comment>
<proteinExistence type="inferred from homology"/>
<dbReference type="Gene3D" id="2.40.50.140">
    <property type="entry name" value="Nucleic acid-binding proteins"/>
    <property type="match status" value="1"/>
</dbReference>
<name>C7DHW7_MICA2</name>
<dbReference type="NCBIfam" id="NF001756">
    <property type="entry name" value="PRK00484.1"/>
    <property type="match status" value="1"/>
</dbReference>
<comment type="similarity">
    <text evidence="7">Belongs to the class-II aminoacyl-tRNA synthetase family.</text>
</comment>
<evidence type="ECO:0000256" key="1">
    <source>
        <dbReference type="ARBA" id="ARBA00022598"/>
    </source>
</evidence>
<evidence type="ECO:0000256" key="3">
    <source>
        <dbReference type="ARBA" id="ARBA00022741"/>
    </source>
</evidence>
<keyword evidence="7" id="KW-0648">Protein biosynthesis</keyword>